<dbReference type="SUPFAM" id="SSF51120">
    <property type="entry name" value="beta-Roll"/>
    <property type="match status" value="5"/>
</dbReference>
<protein>
    <submittedName>
        <fullName evidence="4">Intein C-terminal splicing region</fullName>
    </submittedName>
</protein>
<proteinExistence type="predicted"/>
<feature type="compositionally biased region" description="Gly residues" evidence="3">
    <location>
        <begin position="974"/>
        <end position="986"/>
    </location>
</feature>
<evidence type="ECO:0000256" key="2">
    <source>
        <dbReference type="ARBA" id="ARBA00022525"/>
    </source>
</evidence>
<dbReference type="Gene3D" id="2.150.10.10">
    <property type="entry name" value="Serralysin-like metalloprotease, C-terminal"/>
    <property type="match status" value="9"/>
</dbReference>
<dbReference type="InterPro" id="IPR050557">
    <property type="entry name" value="RTX_toxin/Mannuronan_C5-epim"/>
</dbReference>
<dbReference type="InterPro" id="IPR036844">
    <property type="entry name" value="Hint_dom_sf"/>
</dbReference>
<dbReference type="Pfam" id="PF00353">
    <property type="entry name" value="HemolysinCabind"/>
    <property type="match status" value="11"/>
</dbReference>
<dbReference type="Proteomes" id="UP000198767">
    <property type="component" value="Unassembled WGS sequence"/>
</dbReference>
<feature type="region of interest" description="Disordered" evidence="3">
    <location>
        <begin position="816"/>
        <end position="855"/>
    </location>
</feature>
<dbReference type="GO" id="GO:0005576">
    <property type="term" value="C:extracellular region"/>
    <property type="evidence" value="ECO:0007669"/>
    <property type="project" value="UniProtKB-SubCell"/>
</dbReference>
<dbReference type="GO" id="GO:0005509">
    <property type="term" value="F:calcium ion binding"/>
    <property type="evidence" value="ECO:0007669"/>
    <property type="project" value="InterPro"/>
</dbReference>
<dbReference type="SUPFAM" id="SSF51294">
    <property type="entry name" value="Hedgehog/intein (Hint) domain"/>
    <property type="match status" value="1"/>
</dbReference>
<dbReference type="PANTHER" id="PTHR38340:SF1">
    <property type="entry name" value="S-LAYER PROTEIN"/>
    <property type="match status" value="1"/>
</dbReference>
<dbReference type="EMBL" id="FMWG01000012">
    <property type="protein sequence ID" value="SCZ71422.1"/>
    <property type="molecule type" value="Genomic_DNA"/>
</dbReference>
<dbReference type="PROSITE" id="PS00330">
    <property type="entry name" value="HEMOLYSIN_CALCIUM"/>
    <property type="match status" value="7"/>
</dbReference>
<keyword evidence="2" id="KW-0964">Secreted</keyword>
<evidence type="ECO:0000256" key="3">
    <source>
        <dbReference type="SAM" id="MobiDB-lite"/>
    </source>
</evidence>
<sequence>MINCSGHSSRKAFSAETALNNLETKSLSTEYVNPSDDLRTSYHRVYNFEVAEHHTYIADGIRVHNTSILGLLSDADLASIAAGTLVIEDLTDSDPTQPGLDRIVFNLPNGEGRTEYKVTLINGEPGLEFYHTYSNLQGEIVQLQGVRDADGNIAGEPTVVVLEGARRGEEVGTLLTPFLVNALIGEDASPFEQIATTTILGTFVENLFEATGGLIGAPLQSDFNEDGAMDGIATLAFQDFGIDLAETGIDNASALLSQWISAEVFSGLSSDTLAEDVVGRLLNTGVDYIIDIGIHALLSEIGAGPALLDRIDPGPIKILTADFPLAGVGGLFLTTALNRALPDIETVEGQIAAGFTTLAIKEFLPNLHSLGTGIFGSGAGVVQFHPATILVSFAVGKIFDTLFEKNPEAYTNVIYNDVTGLFEIGSSWEEDGGNVELSKQLAGYYVEFMNGIFEQTQSQSNNFNEIGDELRLVFGHYEEHILNGGKRSFENLDSAFKARVIDTIQEIDLIDGELKFGDVIARTAAEADFIDYATHYYFQVYSGTFRKKTKITEINKGVETDGASNELLISIVEQADLADDGDIRSYITNQANRLYGDIPDFYANGALEAALKHFSTEDWKQGYLLTKTESFWRQTGDGEEWTTRTVYDEELGIQIISNVLYLRAVVLKLESKGYAIDTKTDVIDALIESEIFIKPKGLVFEEFEYSRQIAADYQEYLANQEAYDAAFIAAGPNNGFTQSWALTFQEAARLGLIDDYNRTGDDADNLFLASGGGDTIDGAGGDDQIHGYSGDDSLLGGTGDDTLSGGFGQDTLIGGQDADSLLGDSGDDSLSGGAGDDSLSGGAGNDTLTGGMAEDHLFGDADNDHIYGGNADDMLDGGDGDDWLIGGEGADILHGGEGFDTVSYLPSNEGVTINLRNATQIGGDAQGDSLSDIEAVIGSDHADRIYGSDIDNLILGQAGNDRLFARDGDDTVEGGAGNDQIGGGNGDDLLSGGVGDDALYASGQDDTLIGGSGADTLYGGSGFDVVDYSTSYAGVIIKLTTHIQSGGDAQGDHLYTIEAVTGSEFSDQIYGSHDNNFISGGSGEDTLYASHGDDTVEGGGGRDEIGGSYGNDVLHGQKGDDSLFGGSNNDHLHGGLGNDELYGGTDKDTLYGGNGDDTLFGGSHADVLDGGAGIDVASYEGSSVGVDIRLADDLLRGGDAAGDSLVDIEIIHGSNYADRLYGDDQANTFYGLDRNDTIYTRDGDDTVWGGTGNDVIGGGNGDDSLSGGHAYDTLYGGSGDDYISGDGHRDELYGGDGNDALFGGLDRDTLYGGSGDDYISGDEHRDELYGGDGNDALFGGYDRDTLYGGGGDDTLQGGAGADVFVFENGFGSDVIKDFDASFSAEHINLSGVSAITSFGDLQFNHLSQSGNDAVISDGNGNTIRLEGVSISTLSADDFIF</sequence>
<comment type="subcellular location">
    <subcellularLocation>
        <location evidence="1">Secreted</location>
    </subcellularLocation>
</comment>
<gene>
    <name evidence="4" type="ORF">SAMN04488118_1126</name>
</gene>
<feature type="region of interest" description="Disordered" evidence="3">
    <location>
        <begin position="966"/>
        <end position="987"/>
    </location>
</feature>
<dbReference type="Gene3D" id="2.170.16.10">
    <property type="entry name" value="Hedgehog/Intein (Hint) domain"/>
    <property type="match status" value="1"/>
</dbReference>
<dbReference type="PROSITE" id="PS50818">
    <property type="entry name" value="INTEIN_C_TER"/>
    <property type="match status" value="1"/>
</dbReference>
<dbReference type="PRINTS" id="PR00313">
    <property type="entry name" value="CABNDNGRPT"/>
</dbReference>
<name>A0A1G5RBE0_9RHOB</name>
<dbReference type="RefSeq" id="WP_090220613.1">
    <property type="nucleotide sequence ID" value="NZ_FMWG01000012.1"/>
</dbReference>
<dbReference type="InterPro" id="IPR030934">
    <property type="entry name" value="Intein_C"/>
</dbReference>
<feature type="compositionally biased region" description="Low complexity" evidence="3">
    <location>
        <begin position="816"/>
        <end position="840"/>
    </location>
</feature>
<dbReference type="InterPro" id="IPR001343">
    <property type="entry name" value="Hemolysn_Ca-bd"/>
</dbReference>
<dbReference type="NCBIfam" id="TIGR01443">
    <property type="entry name" value="intein_Cterm"/>
    <property type="match status" value="1"/>
</dbReference>
<dbReference type="OrthoDB" id="9757622at2"/>
<organism evidence="4 5">
    <name type="scientific">Epibacterium ulvae</name>
    <dbReference type="NCBI Taxonomy" id="1156985"/>
    <lineage>
        <taxon>Bacteria</taxon>
        <taxon>Pseudomonadati</taxon>
        <taxon>Pseudomonadota</taxon>
        <taxon>Alphaproteobacteria</taxon>
        <taxon>Rhodobacterales</taxon>
        <taxon>Roseobacteraceae</taxon>
        <taxon>Epibacterium</taxon>
    </lineage>
</organism>
<dbReference type="PANTHER" id="PTHR38340">
    <property type="entry name" value="S-LAYER PROTEIN"/>
    <property type="match status" value="1"/>
</dbReference>
<evidence type="ECO:0000313" key="4">
    <source>
        <dbReference type="EMBL" id="SCZ71422.1"/>
    </source>
</evidence>
<accession>A0A1G5RBE0</accession>
<evidence type="ECO:0000313" key="5">
    <source>
        <dbReference type="Proteomes" id="UP000198767"/>
    </source>
</evidence>
<reference evidence="4 5" key="1">
    <citation type="submission" date="2016-10" db="EMBL/GenBank/DDBJ databases">
        <authorList>
            <person name="de Groot N.N."/>
        </authorList>
    </citation>
    <scope>NUCLEOTIDE SEQUENCE [LARGE SCALE GENOMIC DNA]</scope>
    <source>
        <strain evidence="4 5">U95</strain>
    </source>
</reference>
<evidence type="ECO:0000256" key="1">
    <source>
        <dbReference type="ARBA" id="ARBA00004613"/>
    </source>
</evidence>
<dbReference type="STRING" id="1156985.SAMN04488118_1126"/>
<dbReference type="InterPro" id="IPR018511">
    <property type="entry name" value="Hemolysin-typ_Ca-bd_CS"/>
</dbReference>
<dbReference type="InterPro" id="IPR011049">
    <property type="entry name" value="Serralysin-like_metalloprot_C"/>
</dbReference>
<keyword evidence="5" id="KW-1185">Reference proteome</keyword>